<dbReference type="InterPro" id="IPR044730">
    <property type="entry name" value="RNase_H-like_dom_plant"/>
</dbReference>
<evidence type="ECO:0000313" key="3">
    <source>
        <dbReference type="Proteomes" id="UP000554482"/>
    </source>
</evidence>
<dbReference type="InterPro" id="IPR053151">
    <property type="entry name" value="RNase_H-like"/>
</dbReference>
<evidence type="ECO:0000259" key="1">
    <source>
        <dbReference type="PROSITE" id="PS50879"/>
    </source>
</evidence>
<dbReference type="Proteomes" id="UP000554482">
    <property type="component" value="Unassembled WGS sequence"/>
</dbReference>
<dbReference type="Gene3D" id="3.30.420.10">
    <property type="entry name" value="Ribonuclease H-like superfamily/Ribonuclease H"/>
    <property type="match status" value="1"/>
</dbReference>
<dbReference type="EMBL" id="JABWDY010005658">
    <property type="protein sequence ID" value="KAF5204250.1"/>
    <property type="molecule type" value="Genomic_DNA"/>
</dbReference>
<comment type="caution">
    <text evidence="2">The sequence shown here is derived from an EMBL/GenBank/DDBJ whole genome shotgun (WGS) entry which is preliminary data.</text>
</comment>
<dbReference type="PANTHER" id="PTHR47723:SF19">
    <property type="entry name" value="POLYNUCLEOTIDYL TRANSFERASE, RIBONUCLEASE H-LIKE SUPERFAMILY PROTEIN"/>
    <property type="match status" value="1"/>
</dbReference>
<dbReference type="PROSITE" id="PS50879">
    <property type="entry name" value="RNASE_H_1"/>
    <property type="match status" value="1"/>
</dbReference>
<name>A0A7J6X6P8_THATH</name>
<protein>
    <recommendedName>
        <fullName evidence="1">RNase H type-1 domain-containing protein</fullName>
    </recommendedName>
</protein>
<accession>A0A7J6X6P8</accession>
<dbReference type="OrthoDB" id="1937986at2759"/>
<proteinExistence type="predicted"/>
<dbReference type="PANTHER" id="PTHR47723">
    <property type="entry name" value="OS05G0353850 PROTEIN"/>
    <property type="match status" value="1"/>
</dbReference>
<dbReference type="Pfam" id="PF13966">
    <property type="entry name" value="zf-RVT"/>
    <property type="match status" value="1"/>
</dbReference>
<keyword evidence="3" id="KW-1185">Reference proteome</keyword>
<gene>
    <name evidence="2" type="ORF">FRX31_006165</name>
</gene>
<dbReference type="GO" id="GO:0003676">
    <property type="term" value="F:nucleic acid binding"/>
    <property type="evidence" value="ECO:0007669"/>
    <property type="project" value="InterPro"/>
</dbReference>
<dbReference type="CDD" id="cd06222">
    <property type="entry name" value="RNase_H_like"/>
    <property type="match status" value="1"/>
</dbReference>
<dbReference type="SUPFAM" id="SSF53098">
    <property type="entry name" value="Ribonuclease H-like"/>
    <property type="match status" value="1"/>
</dbReference>
<dbReference type="Pfam" id="PF13456">
    <property type="entry name" value="RVT_3"/>
    <property type="match status" value="1"/>
</dbReference>
<reference evidence="2 3" key="1">
    <citation type="submission" date="2020-06" db="EMBL/GenBank/DDBJ databases">
        <title>Transcriptomic and genomic resources for Thalictrum thalictroides and T. hernandezii: Facilitating candidate gene discovery in an emerging model plant lineage.</title>
        <authorList>
            <person name="Arias T."/>
            <person name="Riano-Pachon D.M."/>
            <person name="Di Stilio V.S."/>
        </authorList>
    </citation>
    <scope>NUCLEOTIDE SEQUENCE [LARGE SCALE GENOMIC DNA]</scope>
    <source>
        <strain evidence="3">cv. WT478/WT964</strain>
        <tissue evidence="2">Leaves</tissue>
    </source>
</reference>
<sequence>MQNKYLKGKSPKTVSLLARATRTWKECWHCIREIIDISTWEFGPGNFSLGQENWLGVGCLSPILVPAEDLLTLGEAADRSFSLPYLDEDTKADLQESYNLLKTDSNSDRRIWPHDPSGMFTIKSFKKLKESRNHSTIFSSFWKTYIPPKISIFLWKIMHKAIPVDQSIKSCHIALASKCSCCTLPNMESINHLFFYSEMATTVWNHFMSITNLYWPRIRTPMTVLTLWLSKGKAGSQEHFIYSTLVSSIMWELWKERCSRRYDEGHTISPIQIIARKIILKVRYWCLRLAPHFKASAGSSISTNKIANYLGFDIYNPPHKPPSLVYWTRPPDEALVLNTDGAAMNGVCAGGGILRDYQGRHITNFFNFYGEGTNNQAECRAILDGLTICKTLDFTNIQIHIHTDSRMAMQWCTRQLKPPWHLKAWLRRIWSMAEGLQVVYKHIYREGNKAADHIASLGLKHMSDGVANPHLDRSLKAFITGDSLNIPNIRI</sequence>
<dbReference type="InterPro" id="IPR012337">
    <property type="entry name" value="RNaseH-like_sf"/>
</dbReference>
<dbReference type="GO" id="GO:0004523">
    <property type="term" value="F:RNA-DNA hybrid ribonuclease activity"/>
    <property type="evidence" value="ECO:0007669"/>
    <property type="project" value="InterPro"/>
</dbReference>
<feature type="domain" description="RNase H type-1" evidence="1">
    <location>
        <begin position="331"/>
        <end position="460"/>
    </location>
</feature>
<organism evidence="2 3">
    <name type="scientific">Thalictrum thalictroides</name>
    <name type="common">Rue-anemone</name>
    <name type="synonym">Anemone thalictroides</name>
    <dbReference type="NCBI Taxonomy" id="46969"/>
    <lineage>
        <taxon>Eukaryota</taxon>
        <taxon>Viridiplantae</taxon>
        <taxon>Streptophyta</taxon>
        <taxon>Embryophyta</taxon>
        <taxon>Tracheophyta</taxon>
        <taxon>Spermatophyta</taxon>
        <taxon>Magnoliopsida</taxon>
        <taxon>Ranunculales</taxon>
        <taxon>Ranunculaceae</taxon>
        <taxon>Thalictroideae</taxon>
        <taxon>Thalictrum</taxon>
    </lineage>
</organism>
<dbReference type="AlphaFoldDB" id="A0A7J6X6P8"/>
<dbReference type="InterPro" id="IPR002156">
    <property type="entry name" value="RNaseH_domain"/>
</dbReference>
<dbReference type="InterPro" id="IPR036397">
    <property type="entry name" value="RNaseH_sf"/>
</dbReference>
<dbReference type="InterPro" id="IPR026960">
    <property type="entry name" value="RVT-Znf"/>
</dbReference>
<evidence type="ECO:0000313" key="2">
    <source>
        <dbReference type="EMBL" id="KAF5204250.1"/>
    </source>
</evidence>